<dbReference type="PROSITE" id="PS50089">
    <property type="entry name" value="ZF_RING_2"/>
    <property type="match status" value="1"/>
</dbReference>
<dbReference type="Gene3D" id="3.30.40.10">
    <property type="entry name" value="Zinc/RING finger domain, C3HC4 (zinc finger)"/>
    <property type="match status" value="1"/>
</dbReference>
<dbReference type="CDD" id="cd16464">
    <property type="entry name" value="RING-H2_Pirh2-like"/>
    <property type="match status" value="1"/>
</dbReference>
<feature type="domain" description="CTCHY-type" evidence="5">
    <location>
        <begin position="282"/>
        <end position="351"/>
    </location>
</feature>
<dbReference type="PROSITE" id="PS51270">
    <property type="entry name" value="ZF_CTCHY"/>
    <property type="match status" value="1"/>
</dbReference>
<dbReference type="Gramene" id="TVU47043">
    <property type="protein sequence ID" value="TVU47043"/>
    <property type="gene ID" value="EJB05_06621"/>
</dbReference>
<dbReference type="AlphaFoldDB" id="A0A5J9WG69"/>
<dbReference type="InterPro" id="IPR017921">
    <property type="entry name" value="Znf_CTCHY"/>
</dbReference>
<dbReference type="Pfam" id="PF13639">
    <property type="entry name" value="zf-RING_2"/>
    <property type="match status" value="1"/>
</dbReference>
<feature type="compositionally biased region" description="Polar residues" evidence="2">
    <location>
        <begin position="457"/>
        <end position="468"/>
    </location>
</feature>
<keyword evidence="3" id="KW-1133">Transmembrane helix</keyword>
<feature type="non-terminal residue" evidence="6">
    <location>
        <position position="1"/>
    </location>
</feature>
<sequence>MALKTPCPEARKKVQYCCSLSVAEEAFLLRLQNHRLLTAATQSPVPVSWLFQAPAHARITSPQRCYSIKYCAPYLSAQVARQRKPPACSSPDLNATPHHLRKGTGRPRVYCAFVDGARRRGSPRVRQDGLRVQALPEEVPDPRALLQRRLPLPPLPQRVHGSSTAPQPLRLSLRHGRLTADFLLALFFLLFLFSCASSFLAPVVGLDWAQKDGHELDRNAVISVICLVCDTEQPYVTLAVHVSPFLVSRLRRSAATAEFVWASTSAGTANSLTMILTRSTTIAKIAASAVALFKEALKQSFPFEKLLTEIMMLFNRVGGKDNFFHCNKCGSCYSTTLREKHCCIENSMKNNCPICYEYMFDSLKETSVLRCGHTMHLQCFHEMLKHDKFSCPICSTSIFDMDKFLRALDAEMEESYYYMGKVSAQLPSRVDGSCATTVETRRRSTLASRGTSAVIASPTTPAGSAPLSSRSWRQNYIDSSKHISIN</sequence>
<feature type="domain" description="RING-type" evidence="4">
    <location>
        <begin position="352"/>
        <end position="395"/>
    </location>
</feature>
<dbReference type="SUPFAM" id="SSF161245">
    <property type="entry name" value="Zinc hairpin stack"/>
    <property type="match status" value="1"/>
</dbReference>
<accession>A0A5J9WG69</accession>
<evidence type="ECO:0000256" key="3">
    <source>
        <dbReference type="SAM" id="Phobius"/>
    </source>
</evidence>
<proteinExistence type="predicted"/>
<dbReference type="GO" id="GO:0008270">
    <property type="term" value="F:zinc ion binding"/>
    <property type="evidence" value="ECO:0007669"/>
    <property type="project" value="UniProtKB-KW"/>
</dbReference>
<evidence type="ECO:0000256" key="1">
    <source>
        <dbReference type="PROSITE-ProRule" id="PRU00175"/>
    </source>
</evidence>
<dbReference type="InterPro" id="IPR037275">
    <property type="entry name" value="Znf_CTCHY_sf"/>
</dbReference>
<dbReference type="GO" id="GO:0016567">
    <property type="term" value="P:protein ubiquitination"/>
    <property type="evidence" value="ECO:0007669"/>
    <property type="project" value="TreeGrafter"/>
</dbReference>
<evidence type="ECO:0000313" key="6">
    <source>
        <dbReference type="EMBL" id="TVU47043.1"/>
    </source>
</evidence>
<dbReference type="GO" id="GO:0005634">
    <property type="term" value="C:nucleus"/>
    <property type="evidence" value="ECO:0007669"/>
    <property type="project" value="TreeGrafter"/>
</dbReference>
<dbReference type="InterPro" id="IPR013083">
    <property type="entry name" value="Znf_RING/FYVE/PHD"/>
</dbReference>
<keyword evidence="3" id="KW-0812">Transmembrane</keyword>
<name>A0A5J9WG69_9POAL</name>
<dbReference type="SUPFAM" id="SSF57850">
    <property type="entry name" value="RING/U-box"/>
    <property type="match status" value="1"/>
</dbReference>
<keyword evidence="3" id="KW-0472">Membrane</keyword>
<comment type="caution">
    <text evidence="6">The sequence shown here is derived from an EMBL/GenBank/DDBJ whole genome shotgun (WGS) entry which is preliminary data.</text>
</comment>
<evidence type="ECO:0000256" key="2">
    <source>
        <dbReference type="SAM" id="MobiDB-lite"/>
    </source>
</evidence>
<evidence type="ECO:0000259" key="5">
    <source>
        <dbReference type="PROSITE" id="PS51270"/>
    </source>
</evidence>
<dbReference type="OrthoDB" id="411372at2759"/>
<reference evidence="6 7" key="1">
    <citation type="journal article" date="2019" name="Sci. Rep.">
        <title>A high-quality genome of Eragrostis curvula grass provides insights into Poaceae evolution and supports new strategies to enhance forage quality.</title>
        <authorList>
            <person name="Carballo J."/>
            <person name="Santos B.A.C.M."/>
            <person name="Zappacosta D."/>
            <person name="Garbus I."/>
            <person name="Selva J.P."/>
            <person name="Gallo C.A."/>
            <person name="Diaz A."/>
            <person name="Albertini E."/>
            <person name="Caccamo M."/>
            <person name="Echenique V."/>
        </authorList>
    </citation>
    <scope>NUCLEOTIDE SEQUENCE [LARGE SCALE GENOMIC DNA]</scope>
    <source>
        <strain evidence="7">cv. Victoria</strain>
        <tissue evidence="6">Leaf</tissue>
    </source>
</reference>
<dbReference type="InterPro" id="IPR001841">
    <property type="entry name" value="Znf_RING"/>
</dbReference>
<feature type="transmembrane region" description="Helical" evidence="3">
    <location>
        <begin position="182"/>
        <end position="201"/>
    </location>
</feature>
<evidence type="ECO:0000259" key="4">
    <source>
        <dbReference type="PROSITE" id="PS50089"/>
    </source>
</evidence>
<evidence type="ECO:0000313" key="7">
    <source>
        <dbReference type="Proteomes" id="UP000324897"/>
    </source>
</evidence>
<organism evidence="6 7">
    <name type="scientific">Eragrostis curvula</name>
    <name type="common">weeping love grass</name>
    <dbReference type="NCBI Taxonomy" id="38414"/>
    <lineage>
        <taxon>Eukaryota</taxon>
        <taxon>Viridiplantae</taxon>
        <taxon>Streptophyta</taxon>
        <taxon>Embryophyta</taxon>
        <taxon>Tracheophyta</taxon>
        <taxon>Spermatophyta</taxon>
        <taxon>Magnoliopsida</taxon>
        <taxon>Liliopsida</taxon>
        <taxon>Poales</taxon>
        <taxon>Poaceae</taxon>
        <taxon>PACMAD clade</taxon>
        <taxon>Chloridoideae</taxon>
        <taxon>Eragrostideae</taxon>
        <taxon>Eragrostidinae</taxon>
        <taxon>Eragrostis</taxon>
    </lineage>
</organism>
<protein>
    <recommendedName>
        <fullName evidence="8">RING-type domain-containing protein</fullName>
    </recommendedName>
</protein>
<dbReference type="Proteomes" id="UP000324897">
    <property type="component" value="Chromosome 5"/>
</dbReference>
<keyword evidence="1" id="KW-0862">Zinc</keyword>
<dbReference type="GO" id="GO:0006511">
    <property type="term" value="P:ubiquitin-dependent protein catabolic process"/>
    <property type="evidence" value="ECO:0007669"/>
    <property type="project" value="TreeGrafter"/>
</dbReference>
<dbReference type="PANTHER" id="PTHR21319:SF13">
    <property type="entry name" value="E3 UBIQUITIN-PROTEIN LIGASE SRFP1"/>
    <property type="match status" value="1"/>
</dbReference>
<dbReference type="GO" id="GO:0061630">
    <property type="term" value="F:ubiquitin protein ligase activity"/>
    <property type="evidence" value="ECO:0007669"/>
    <property type="project" value="TreeGrafter"/>
</dbReference>
<gene>
    <name evidence="6" type="ORF">EJB05_06621</name>
</gene>
<dbReference type="PANTHER" id="PTHR21319">
    <property type="entry name" value="RING FINGER AND CHY ZINC FINGER DOMAIN-CONTAINING PROTEIN 1"/>
    <property type="match status" value="1"/>
</dbReference>
<keyword evidence="1" id="KW-0863">Zinc-finger</keyword>
<feature type="region of interest" description="Disordered" evidence="2">
    <location>
        <begin position="448"/>
        <end position="468"/>
    </location>
</feature>
<dbReference type="SMART" id="SM00184">
    <property type="entry name" value="RING"/>
    <property type="match status" value="1"/>
</dbReference>
<dbReference type="EMBL" id="RWGY01000004">
    <property type="protein sequence ID" value="TVU47043.1"/>
    <property type="molecule type" value="Genomic_DNA"/>
</dbReference>
<keyword evidence="1" id="KW-0479">Metal-binding</keyword>
<keyword evidence="7" id="KW-1185">Reference proteome</keyword>
<evidence type="ECO:0008006" key="8">
    <source>
        <dbReference type="Google" id="ProtNLM"/>
    </source>
</evidence>